<evidence type="ECO:0000256" key="1">
    <source>
        <dbReference type="ARBA" id="ARBA00005519"/>
    </source>
</evidence>
<dbReference type="InterPro" id="IPR013320">
    <property type="entry name" value="ConA-like_dom_sf"/>
</dbReference>
<dbReference type="EMBL" id="MU167236">
    <property type="protein sequence ID" value="KAG0148539.1"/>
    <property type="molecule type" value="Genomic_DNA"/>
</dbReference>
<dbReference type="InterPro" id="IPR013319">
    <property type="entry name" value="GH11/12"/>
</dbReference>
<keyword evidence="5" id="KW-1185">Reference proteome</keyword>
<keyword evidence="2" id="KW-0378">Hydrolase</keyword>
<dbReference type="PANTHER" id="PTHR34002:SF9">
    <property type="entry name" value="XYLOGLUCAN-SPECIFIC ENDO-BETA-1,4-GLUCANASE A"/>
    <property type="match status" value="1"/>
</dbReference>
<evidence type="ECO:0000256" key="3">
    <source>
        <dbReference type="SAM" id="SignalP"/>
    </source>
</evidence>
<evidence type="ECO:0000313" key="5">
    <source>
        <dbReference type="Proteomes" id="UP000886653"/>
    </source>
</evidence>
<proteinExistence type="inferred from homology"/>
<protein>
    <submittedName>
        <fullName evidence="4">Uncharacterized protein</fullName>
    </submittedName>
</protein>
<dbReference type="AlphaFoldDB" id="A0A9P6TE69"/>
<keyword evidence="3" id="KW-0732">Signal</keyword>
<keyword evidence="2" id="KW-0624">Polysaccharide degradation</keyword>
<dbReference type="Pfam" id="PF01670">
    <property type="entry name" value="Glyco_hydro_12"/>
    <property type="match status" value="1"/>
</dbReference>
<dbReference type="GO" id="GO:0000272">
    <property type="term" value="P:polysaccharide catabolic process"/>
    <property type="evidence" value="ECO:0007669"/>
    <property type="project" value="UniProtKB-KW"/>
</dbReference>
<organism evidence="4 5">
    <name type="scientific">Cronartium quercuum f. sp. fusiforme G11</name>
    <dbReference type="NCBI Taxonomy" id="708437"/>
    <lineage>
        <taxon>Eukaryota</taxon>
        <taxon>Fungi</taxon>
        <taxon>Dikarya</taxon>
        <taxon>Basidiomycota</taxon>
        <taxon>Pucciniomycotina</taxon>
        <taxon>Pucciniomycetes</taxon>
        <taxon>Pucciniales</taxon>
        <taxon>Coleosporiaceae</taxon>
        <taxon>Cronartium</taxon>
    </lineage>
</organism>
<comment type="caution">
    <text evidence="4">The sequence shown here is derived from an EMBL/GenBank/DDBJ whole genome shotgun (WGS) entry which is preliminary data.</text>
</comment>
<dbReference type="OrthoDB" id="95118at2759"/>
<dbReference type="GO" id="GO:0008810">
    <property type="term" value="F:cellulase activity"/>
    <property type="evidence" value="ECO:0007669"/>
    <property type="project" value="InterPro"/>
</dbReference>
<keyword evidence="2" id="KW-0119">Carbohydrate metabolism</keyword>
<sequence>MKSFILLSLILGLVFQVTSTPSPVSTSLVSSQHNDRKRLTKRRWMFYSFRKAFSGKEDAVLIPPWYIVMNMIYNRNKTVGRQETIVYGVNGTVVDWGNYLKIKKYRWSENIPKSYAFLGMTSDINQQVKAYSSIPSSYWWQRTNYRSKFKGNVCYDFVISDINNKAADHELMLWLEWEGNQMPIGTGRPTRRIHDLYGQNWTVYQGTNTDINVQVTSILPDKQYTNRYFEGDMKLWLNKLIELRIFKEDGYISAANMGMEAFWGESLFRANSTLQLLWAGNNYTVGYIPPHWKPPAADTVVPGYEAPT</sequence>
<gene>
    <name evidence="4" type="ORF">CROQUDRAFT_75392</name>
</gene>
<reference evidence="4" key="1">
    <citation type="submission" date="2013-11" db="EMBL/GenBank/DDBJ databases">
        <title>Genome sequence of the fusiform rust pathogen reveals effectors for host alternation and coevolution with pine.</title>
        <authorList>
            <consortium name="DOE Joint Genome Institute"/>
            <person name="Smith K."/>
            <person name="Pendleton A."/>
            <person name="Kubisiak T."/>
            <person name="Anderson C."/>
            <person name="Salamov A."/>
            <person name="Aerts A."/>
            <person name="Riley R."/>
            <person name="Clum A."/>
            <person name="Lindquist E."/>
            <person name="Ence D."/>
            <person name="Campbell M."/>
            <person name="Kronenberg Z."/>
            <person name="Feau N."/>
            <person name="Dhillon B."/>
            <person name="Hamelin R."/>
            <person name="Burleigh J."/>
            <person name="Smith J."/>
            <person name="Yandell M."/>
            <person name="Nelson C."/>
            <person name="Grigoriev I."/>
            <person name="Davis J."/>
        </authorList>
    </citation>
    <scope>NUCLEOTIDE SEQUENCE</scope>
    <source>
        <strain evidence="4">G11</strain>
    </source>
</reference>
<evidence type="ECO:0000313" key="4">
    <source>
        <dbReference type="EMBL" id="KAG0148539.1"/>
    </source>
</evidence>
<name>A0A9P6TE69_9BASI</name>
<keyword evidence="2" id="KW-0326">Glycosidase</keyword>
<evidence type="ECO:0000256" key="2">
    <source>
        <dbReference type="RuleBase" id="RU361163"/>
    </source>
</evidence>
<dbReference type="InterPro" id="IPR002594">
    <property type="entry name" value="GH12"/>
</dbReference>
<dbReference type="Proteomes" id="UP000886653">
    <property type="component" value="Unassembled WGS sequence"/>
</dbReference>
<accession>A0A9P6TE69</accession>
<feature type="chain" id="PRO_5040277701" evidence="3">
    <location>
        <begin position="20"/>
        <end position="308"/>
    </location>
</feature>
<feature type="signal peptide" evidence="3">
    <location>
        <begin position="1"/>
        <end position="19"/>
    </location>
</feature>
<comment type="similarity">
    <text evidence="1 2">Belongs to the glycosyl hydrolase 12 (cellulase H) family.</text>
</comment>
<dbReference type="PANTHER" id="PTHR34002">
    <property type="entry name" value="BLR1656 PROTEIN"/>
    <property type="match status" value="1"/>
</dbReference>
<dbReference type="SUPFAM" id="SSF49899">
    <property type="entry name" value="Concanavalin A-like lectins/glucanases"/>
    <property type="match status" value="1"/>
</dbReference>
<dbReference type="Gene3D" id="2.60.120.180">
    <property type="match status" value="1"/>
</dbReference>